<name>A0A517Z4M9_9PLAN</name>
<dbReference type="PANTHER" id="PTHR22642:SF2">
    <property type="entry name" value="PROTEIN LONG AFTER FAR-RED 3"/>
    <property type="match status" value="1"/>
</dbReference>
<proteinExistence type="predicted"/>
<dbReference type="Proteomes" id="UP000320496">
    <property type="component" value="Chromosome"/>
</dbReference>
<dbReference type="SUPFAM" id="SSF51338">
    <property type="entry name" value="Composite domain of metallo-dependent hydrolases"/>
    <property type="match status" value="1"/>
</dbReference>
<evidence type="ECO:0000313" key="3">
    <source>
        <dbReference type="Proteomes" id="UP000320496"/>
    </source>
</evidence>
<organism evidence="2 3">
    <name type="scientific">Maioricimonas rarisocia</name>
    <dbReference type="NCBI Taxonomy" id="2528026"/>
    <lineage>
        <taxon>Bacteria</taxon>
        <taxon>Pseudomonadati</taxon>
        <taxon>Planctomycetota</taxon>
        <taxon>Planctomycetia</taxon>
        <taxon>Planctomycetales</taxon>
        <taxon>Planctomycetaceae</taxon>
        <taxon>Maioricimonas</taxon>
    </lineage>
</organism>
<dbReference type="InterPro" id="IPR013108">
    <property type="entry name" value="Amidohydro_3"/>
</dbReference>
<dbReference type="InterPro" id="IPR033932">
    <property type="entry name" value="YtcJ-like"/>
</dbReference>
<evidence type="ECO:0000313" key="2">
    <source>
        <dbReference type="EMBL" id="QDU37397.1"/>
    </source>
</evidence>
<reference evidence="2 3" key="1">
    <citation type="submission" date="2019-02" db="EMBL/GenBank/DDBJ databases">
        <title>Deep-cultivation of Planctomycetes and their phenomic and genomic characterization uncovers novel biology.</title>
        <authorList>
            <person name="Wiegand S."/>
            <person name="Jogler M."/>
            <person name="Boedeker C."/>
            <person name="Pinto D."/>
            <person name="Vollmers J."/>
            <person name="Rivas-Marin E."/>
            <person name="Kohn T."/>
            <person name="Peeters S.H."/>
            <person name="Heuer A."/>
            <person name="Rast P."/>
            <person name="Oberbeckmann S."/>
            <person name="Bunk B."/>
            <person name="Jeske O."/>
            <person name="Meyerdierks A."/>
            <person name="Storesund J.E."/>
            <person name="Kallscheuer N."/>
            <person name="Luecker S."/>
            <person name="Lage O.M."/>
            <person name="Pohl T."/>
            <person name="Merkel B.J."/>
            <person name="Hornburger P."/>
            <person name="Mueller R.-W."/>
            <person name="Bruemmer F."/>
            <person name="Labrenz M."/>
            <person name="Spormann A.M."/>
            <person name="Op den Camp H."/>
            <person name="Overmann J."/>
            <person name="Amann R."/>
            <person name="Jetten M.S.M."/>
            <person name="Mascher T."/>
            <person name="Medema M.H."/>
            <person name="Devos D.P."/>
            <person name="Kaster A.-K."/>
            <person name="Ovreas L."/>
            <person name="Rohde M."/>
            <person name="Galperin M.Y."/>
            <person name="Jogler C."/>
        </authorList>
    </citation>
    <scope>NUCLEOTIDE SEQUENCE [LARGE SCALE GENOMIC DNA]</scope>
    <source>
        <strain evidence="2 3">Mal4</strain>
    </source>
</reference>
<feature type="domain" description="Amidohydrolase 3" evidence="1">
    <location>
        <begin position="109"/>
        <end position="611"/>
    </location>
</feature>
<dbReference type="InterPro" id="IPR011059">
    <property type="entry name" value="Metal-dep_hydrolase_composite"/>
</dbReference>
<keyword evidence="2" id="KW-0378">Hydrolase</keyword>
<dbReference type="EMBL" id="CP036275">
    <property type="protein sequence ID" value="QDU37397.1"/>
    <property type="molecule type" value="Genomic_DNA"/>
</dbReference>
<dbReference type="AlphaFoldDB" id="A0A517Z4M9"/>
<dbReference type="EC" id="3.5.1.91" evidence="2"/>
<dbReference type="Gene3D" id="2.30.40.10">
    <property type="entry name" value="Urease, subunit C, domain 1"/>
    <property type="match status" value="1"/>
</dbReference>
<dbReference type="Pfam" id="PF07969">
    <property type="entry name" value="Amidohydro_3"/>
    <property type="match status" value="1"/>
</dbReference>
<evidence type="ECO:0000259" key="1">
    <source>
        <dbReference type="Pfam" id="PF07969"/>
    </source>
</evidence>
<gene>
    <name evidence="2" type="primary">nfdA</name>
    <name evidence="2" type="ORF">Mal4_17080</name>
</gene>
<dbReference type="Gene3D" id="3.10.310.70">
    <property type="match status" value="1"/>
</dbReference>
<sequence>MEQKRFLPKAATGRCRFGTNPPCDRFPNSPRGHAVVNLVRLTICVGCLIPLLSESAAAAEPADLVLRGGKIVTVNDTFDIASAMAIDDGRVVAIGSDESMDAFIGEKTDVIDLKGQMVLPGLIDSHVHAGSASMYEADHDIPAMETIDDVLAYVRERTKVVPEGEWITLSQVFITRLREQRYPTRAELDAAAPNHPVAFRTGPDASVNSLALQENGIDREFAASHPENVQVDPATGEPTGLIRRAGSVLKTRSNSTRRKLTQAERDDRLAALLEDYNRWGITGAIDRNCSESGQAQYERLLADGRLNVRMRLSRGLSPNGDLAEIGKRLDGYAADPLFTDPDPDPRLGIIGVKVFLDGGMLTGSAYFSQPWGVSRIYGIDDATYRGMRYIESERLEELVRACAKRGLAFTAHSVGDAAVAALLEAYARINEEIPIESTRSTVTHSNFMSPSSIALAARLGVGVDIQPAWLYLDTRTLATQFGNDRMRQFQPLADLFEAGVKVGGGSDHMQRIGSLRSVNPYNPFLGMWVTVTRRARWFDGQLHPGQALSREQMIRFYTINNAWLMRAEEEIGSLEKGKRADFIIVDRDLLTCPDEDIRDTRVLATYLDGKRLPIDR</sequence>
<dbReference type="SUPFAM" id="SSF51556">
    <property type="entry name" value="Metallo-dependent hydrolases"/>
    <property type="match status" value="1"/>
</dbReference>
<dbReference type="InterPro" id="IPR032466">
    <property type="entry name" value="Metal_Hydrolase"/>
</dbReference>
<protein>
    <submittedName>
        <fullName evidence="2">N-substituted formamide deformylase</fullName>
        <ecNumber evidence="2">3.5.1.91</ecNumber>
    </submittedName>
</protein>
<accession>A0A517Z4M9</accession>
<dbReference type="PANTHER" id="PTHR22642">
    <property type="entry name" value="IMIDAZOLONEPROPIONASE"/>
    <property type="match status" value="1"/>
</dbReference>
<dbReference type="CDD" id="cd01300">
    <property type="entry name" value="YtcJ_like"/>
    <property type="match status" value="1"/>
</dbReference>
<keyword evidence="3" id="KW-1185">Reference proteome</keyword>
<dbReference type="KEGG" id="mri:Mal4_17080"/>
<dbReference type="GO" id="GO:0016810">
    <property type="term" value="F:hydrolase activity, acting on carbon-nitrogen (but not peptide) bonds"/>
    <property type="evidence" value="ECO:0007669"/>
    <property type="project" value="InterPro"/>
</dbReference>
<dbReference type="Gene3D" id="3.20.20.140">
    <property type="entry name" value="Metal-dependent hydrolases"/>
    <property type="match status" value="1"/>
</dbReference>